<dbReference type="InterPro" id="IPR010994">
    <property type="entry name" value="RuvA_2-like"/>
</dbReference>
<dbReference type="Gene3D" id="1.10.150.310">
    <property type="entry name" value="Tex RuvX-like domain-like"/>
    <property type="match status" value="1"/>
</dbReference>
<dbReference type="Pfam" id="PF22706">
    <property type="entry name" value="Tex_central_region"/>
    <property type="match status" value="1"/>
</dbReference>
<dbReference type="InterPro" id="IPR032639">
    <property type="entry name" value="Tex_YqgF"/>
</dbReference>
<evidence type="ECO:0000313" key="3">
    <source>
        <dbReference type="Proteomes" id="UP000198855"/>
    </source>
</evidence>
<dbReference type="FunFam" id="3.30.420.140:FF:000001">
    <property type="entry name" value="RNA-binding transcriptional accessory protein"/>
    <property type="match status" value="1"/>
</dbReference>
<dbReference type="SUPFAM" id="SSF50249">
    <property type="entry name" value="Nucleic acid-binding proteins"/>
    <property type="match status" value="1"/>
</dbReference>
<dbReference type="FunFam" id="2.40.50.140:FF:000051">
    <property type="entry name" value="RNA-binding transcriptional accessory protein"/>
    <property type="match status" value="1"/>
</dbReference>
<evidence type="ECO:0000313" key="2">
    <source>
        <dbReference type="EMBL" id="SFE12825.1"/>
    </source>
</evidence>
<dbReference type="InterPro" id="IPR003029">
    <property type="entry name" value="S1_domain"/>
</dbReference>
<dbReference type="InterPro" id="IPR044146">
    <property type="entry name" value="S1_Tex"/>
</dbReference>
<dbReference type="InterPro" id="IPR018974">
    <property type="entry name" value="Tex-like_N"/>
</dbReference>
<keyword evidence="3" id="KW-1185">Reference proteome</keyword>
<dbReference type="Pfam" id="PF12836">
    <property type="entry name" value="HHH_3"/>
    <property type="match status" value="1"/>
</dbReference>
<dbReference type="CDD" id="cd05685">
    <property type="entry name" value="S1_Tex"/>
    <property type="match status" value="1"/>
</dbReference>
<dbReference type="InterPro" id="IPR037027">
    <property type="entry name" value="YqgF/RNaseH-like_dom_sf"/>
</dbReference>
<dbReference type="STRING" id="1045775.SAMN05216378_2418"/>
<protein>
    <recommendedName>
        <fullName evidence="1">S1 motif domain-containing protein</fullName>
    </recommendedName>
</protein>
<dbReference type="Proteomes" id="UP000198855">
    <property type="component" value="Unassembled WGS sequence"/>
</dbReference>
<dbReference type="Gene3D" id="1.10.3500.10">
    <property type="entry name" value="Tex N-terminal region-like"/>
    <property type="match status" value="1"/>
</dbReference>
<organism evidence="2 3">
    <name type="scientific">Paenibacillus catalpae</name>
    <dbReference type="NCBI Taxonomy" id="1045775"/>
    <lineage>
        <taxon>Bacteria</taxon>
        <taxon>Bacillati</taxon>
        <taxon>Bacillota</taxon>
        <taxon>Bacilli</taxon>
        <taxon>Bacillales</taxon>
        <taxon>Paenibacillaceae</taxon>
        <taxon>Paenibacillus</taxon>
    </lineage>
</organism>
<dbReference type="PANTHER" id="PTHR10724">
    <property type="entry name" value="30S RIBOSOMAL PROTEIN S1"/>
    <property type="match status" value="1"/>
</dbReference>
<dbReference type="GO" id="GO:0003729">
    <property type="term" value="F:mRNA binding"/>
    <property type="evidence" value="ECO:0007669"/>
    <property type="project" value="TreeGrafter"/>
</dbReference>
<dbReference type="GO" id="GO:0006139">
    <property type="term" value="P:nucleobase-containing compound metabolic process"/>
    <property type="evidence" value="ECO:0007669"/>
    <property type="project" value="InterPro"/>
</dbReference>
<dbReference type="GO" id="GO:0006412">
    <property type="term" value="P:translation"/>
    <property type="evidence" value="ECO:0007669"/>
    <property type="project" value="TreeGrafter"/>
</dbReference>
<dbReference type="InterPro" id="IPR012337">
    <property type="entry name" value="RNaseH-like_sf"/>
</dbReference>
<dbReference type="Pfam" id="PF09371">
    <property type="entry name" value="Tex_N"/>
    <property type="match status" value="1"/>
</dbReference>
<dbReference type="AlphaFoldDB" id="A0A1I1XZG4"/>
<dbReference type="Pfam" id="PF00575">
    <property type="entry name" value="S1"/>
    <property type="match status" value="1"/>
</dbReference>
<dbReference type="SUPFAM" id="SSF158832">
    <property type="entry name" value="Tex N-terminal region-like"/>
    <property type="match status" value="1"/>
</dbReference>
<dbReference type="GO" id="GO:0003735">
    <property type="term" value="F:structural constituent of ribosome"/>
    <property type="evidence" value="ECO:0007669"/>
    <property type="project" value="TreeGrafter"/>
</dbReference>
<dbReference type="Gene3D" id="1.10.10.650">
    <property type="entry name" value="RuvA domain 2-like"/>
    <property type="match status" value="1"/>
</dbReference>
<dbReference type="EMBL" id="FOMT01000002">
    <property type="protein sequence ID" value="SFE12825.1"/>
    <property type="molecule type" value="Genomic_DNA"/>
</dbReference>
<dbReference type="Gene3D" id="2.40.50.140">
    <property type="entry name" value="Nucleic acid-binding proteins"/>
    <property type="match status" value="1"/>
</dbReference>
<dbReference type="InterPro" id="IPR023323">
    <property type="entry name" value="Tex-like_dom_sf"/>
</dbReference>
<dbReference type="PROSITE" id="PS50126">
    <property type="entry name" value="S1"/>
    <property type="match status" value="1"/>
</dbReference>
<dbReference type="SMART" id="SM00732">
    <property type="entry name" value="YqgFc"/>
    <property type="match status" value="1"/>
</dbReference>
<dbReference type="InterPro" id="IPR041692">
    <property type="entry name" value="HHH_9"/>
</dbReference>
<accession>A0A1I1XZG4</accession>
<reference evidence="3" key="1">
    <citation type="submission" date="2016-10" db="EMBL/GenBank/DDBJ databases">
        <authorList>
            <person name="Varghese N."/>
            <person name="Submissions S."/>
        </authorList>
    </citation>
    <scope>NUCLEOTIDE SEQUENCE [LARGE SCALE GENOMIC DNA]</scope>
    <source>
        <strain evidence="3">CGMCC 1.10784</strain>
    </source>
</reference>
<feature type="domain" description="S1 motif" evidence="1">
    <location>
        <begin position="670"/>
        <end position="739"/>
    </location>
</feature>
<dbReference type="SUPFAM" id="SSF47781">
    <property type="entry name" value="RuvA domain 2-like"/>
    <property type="match status" value="2"/>
</dbReference>
<dbReference type="Pfam" id="PF17674">
    <property type="entry name" value="HHH_9"/>
    <property type="match status" value="1"/>
</dbReference>
<name>A0A1I1XZG4_9BACL</name>
<dbReference type="GO" id="GO:0005737">
    <property type="term" value="C:cytoplasm"/>
    <property type="evidence" value="ECO:0007669"/>
    <property type="project" value="UniProtKB-ARBA"/>
</dbReference>
<evidence type="ECO:0000259" key="1">
    <source>
        <dbReference type="PROSITE" id="PS50126"/>
    </source>
</evidence>
<dbReference type="SUPFAM" id="SSF53098">
    <property type="entry name" value="Ribonuclease H-like"/>
    <property type="match status" value="1"/>
</dbReference>
<proteinExistence type="predicted"/>
<dbReference type="InterPro" id="IPR023319">
    <property type="entry name" value="Tex-like_HTH_dom_sf"/>
</dbReference>
<dbReference type="FunFam" id="1.10.10.650:FF:000001">
    <property type="entry name" value="S1 RNA-binding domain 1"/>
    <property type="match status" value="1"/>
</dbReference>
<dbReference type="Gene3D" id="3.30.420.140">
    <property type="entry name" value="YqgF/RNase H-like domain"/>
    <property type="match status" value="1"/>
</dbReference>
<dbReference type="InterPro" id="IPR050437">
    <property type="entry name" value="Ribos_protein_bS1-like"/>
</dbReference>
<dbReference type="FunFam" id="1.10.150.310:FF:000001">
    <property type="entry name" value="RNA-binding transcriptional accessory protein"/>
    <property type="match status" value="1"/>
</dbReference>
<sequence>MKHVEEEAGSTGKRTSEQIAAENEQIIKGMASQLSIPITKVKAAVALLDEGNTIPFIARYRKEMTGELDENDLRAIEERLQYMRNLEDRKREVIRLIDEQGKLTDELRSSIVAAGKLQEVEDLYRPYRQKRKTRASVAKERGLEPLALWLWAQPRQGEPHAEAAKYISEDKGVASAEEALHGAMDILAENIADDAAIRSWVRKHTFDQALLRTEAKNADSESVYEMYYSYQEPVRKLPPHRVLAINRGEREDVLRVTFELSTERIHEFIQRKVLRQQTAPAVRDVLIAVIEDAYKRLIAPSIEREVRGELTEKAEEHAISIFSENLRNLLLQPPVRGNVVLGVDPAYRTGCKLAVIDDTGKLMEVAVTYPTPPNNKVAEAERTINGLIDRYGVTLIVIGNGTASRETEQFIAGLIGKRKAAGQTVQKYIIVSEAGASVYSASKLAAEEFPDLDVAERSAVSIARRLQDPLAELVKIEPKAIGVGQYQHDVSQKRLDESLGGVVESAVNHVGVDVNTASASLLSYVAGINATIAKNIVKYREENGRFAKRGQLQKVPRLGAKSYEQCIGFLRIPEAANPLDRTPIHPESYDVVDKLFGQLGLKQSQLGTDELKEKLSVVDPSALADSLGVGVPTLKDIIDSLLRPGRDPREELPPPIFHTDVLNIEDLTPGMELQGTVRNVIDFGAFIDIGIKNDGLVHISQLSDKFVKHPMDVVSVGDNVTVWVLGVDLKKGRVSLTMRKQA</sequence>
<dbReference type="InterPro" id="IPR006641">
    <property type="entry name" value="YqgF/RNaseH-like_dom"/>
</dbReference>
<dbReference type="InterPro" id="IPR012340">
    <property type="entry name" value="NA-bd_OB-fold"/>
</dbReference>
<gene>
    <name evidence="2" type="ORF">SAMN05216378_2418</name>
</gene>
<dbReference type="SMART" id="SM00316">
    <property type="entry name" value="S1"/>
    <property type="match status" value="1"/>
</dbReference>
<dbReference type="InterPro" id="IPR055179">
    <property type="entry name" value="Tex-like_central_region"/>
</dbReference>
<dbReference type="PANTHER" id="PTHR10724:SF10">
    <property type="entry name" value="S1 RNA-BINDING DOMAIN-CONTAINING PROTEIN 1"/>
    <property type="match status" value="1"/>
</dbReference>
<dbReference type="Pfam" id="PF16921">
    <property type="entry name" value="Tex_YqgF"/>
    <property type="match status" value="1"/>
</dbReference>